<dbReference type="Proteomes" id="UP000091820">
    <property type="component" value="Unassembled WGS sequence"/>
</dbReference>
<dbReference type="EnsemblMetazoa" id="GBRI008360-RA">
    <property type="protein sequence ID" value="GBRI008360-PA"/>
    <property type="gene ID" value="GBRI008360"/>
</dbReference>
<keyword evidence="2" id="KW-1185">Reference proteome</keyword>
<organism evidence="1 2">
    <name type="scientific">Glossina brevipalpis</name>
    <dbReference type="NCBI Taxonomy" id="37001"/>
    <lineage>
        <taxon>Eukaryota</taxon>
        <taxon>Metazoa</taxon>
        <taxon>Ecdysozoa</taxon>
        <taxon>Arthropoda</taxon>
        <taxon>Hexapoda</taxon>
        <taxon>Insecta</taxon>
        <taxon>Pterygota</taxon>
        <taxon>Neoptera</taxon>
        <taxon>Endopterygota</taxon>
        <taxon>Diptera</taxon>
        <taxon>Brachycera</taxon>
        <taxon>Muscomorpha</taxon>
        <taxon>Hippoboscoidea</taxon>
        <taxon>Glossinidae</taxon>
        <taxon>Glossina</taxon>
    </lineage>
</organism>
<dbReference type="AlphaFoldDB" id="A0A1A9W6W5"/>
<protein>
    <submittedName>
        <fullName evidence="1">Uncharacterized protein</fullName>
    </submittedName>
</protein>
<sequence length="66" mass="7381">MPPSSEKSSSSSQMLHTCTGYKASNQIVVSKFEALSPFARQIITFIPQRTFNLNVILTQDFDTNNL</sequence>
<name>A0A1A9W6W5_9MUSC</name>
<dbReference type="VEuPathDB" id="VectorBase:GBRI008360"/>
<evidence type="ECO:0000313" key="1">
    <source>
        <dbReference type="EnsemblMetazoa" id="GBRI008360-PA"/>
    </source>
</evidence>
<reference evidence="2" key="1">
    <citation type="submission" date="2014-03" db="EMBL/GenBank/DDBJ databases">
        <authorList>
            <person name="Aksoy S."/>
            <person name="Warren W."/>
            <person name="Wilson R.K."/>
        </authorList>
    </citation>
    <scope>NUCLEOTIDE SEQUENCE [LARGE SCALE GENOMIC DNA]</scope>
    <source>
        <strain evidence="2">IAEA</strain>
    </source>
</reference>
<proteinExistence type="predicted"/>
<evidence type="ECO:0000313" key="2">
    <source>
        <dbReference type="Proteomes" id="UP000091820"/>
    </source>
</evidence>
<reference evidence="1" key="2">
    <citation type="submission" date="2020-05" db="UniProtKB">
        <authorList>
            <consortium name="EnsemblMetazoa"/>
        </authorList>
    </citation>
    <scope>IDENTIFICATION</scope>
    <source>
        <strain evidence="1">IAEA</strain>
    </source>
</reference>
<accession>A0A1A9W6W5</accession>